<gene>
    <name evidence="1" type="ORF">PBOR_18970</name>
</gene>
<name>A0A089LI02_PAEBO</name>
<accession>A0A089LI02</accession>
<dbReference type="KEGG" id="pbd:PBOR_18970"/>
<organism evidence="1 2">
    <name type="scientific">Paenibacillus borealis</name>
    <dbReference type="NCBI Taxonomy" id="160799"/>
    <lineage>
        <taxon>Bacteria</taxon>
        <taxon>Bacillati</taxon>
        <taxon>Bacillota</taxon>
        <taxon>Bacilli</taxon>
        <taxon>Bacillales</taxon>
        <taxon>Paenibacillaceae</taxon>
        <taxon>Paenibacillus</taxon>
    </lineage>
</organism>
<keyword evidence="2" id="KW-1185">Reference proteome</keyword>
<reference evidence="1" key="1">
    <citation type="submission" date="2014-08" db="EMBL/GenBank/DDBJ databases">
        <title>Comparative genomics of the Paenibacillus odorifer group.</title>
        <authorList>
            <person name="den Bakker H.C."/>
            <person name="Tsai Y.-C.Y.-C."/>
            <person name="Martin N."/>
            <person name="Korlach J."/>
            <person name="Wiedmann M."/>
        </authorList>
    </citation>
    <scope>NUCLEOTIDE SEQUENCE [LARGE SCALE GENOMIC DNA]</scope>
    <source>
        <strain evidence="1">DSM 13188</strain>
    </source>
</reference>
<evidence type="ECO:0000313" key="1">
    <source>
        <dbReference type="EMBL" id="AIQ58783.1"/>
    </source>
</evidence>
<dbReference type="Proteomes" id="UP000029518">
    <property type="component" value="Chromosome"/>
</dbReference>
<protein>
    <recommendedName>
        <fullName evidence="3">Alpha/beta hydrolase</fullName>
    </recommendedName>
</protein>
<evidence type="ECO:0008006" key="3">
    <source>
        <dbReference type="Google" id="ProtNLM"/>
    </source>
</evidence>
<proteinExistence type="predicted"/>
<evidence type="ECO:0000313" key="2">
    <source>
        <dbReference type="Proteomes" id="UP000029518"/>
    </source>
</evidence>
<dbReference type="HOGENOM" id="CLU_2937220_0_0_9"/>
<dbReference type="AlphaFoldDB" id="A0A089LI02"/>
<sequence>MKFLRFNEHNKQWIPLHEEQAKQSAQGKMIPMEGSHYLHHTMYKEIAGEFKEYMKQIQLK</sequence>
<dbReference type="EMBL" id="CP009285">
    <property type="protein sequence ID" value="AIQ58783.1"/>
    <property type="molecule type" value="Genomic_DNA"/>
</dbReference>